<comment type="similarity">
    <text evidence="3">Belongs to the mitochondrion-specific ribosomal protein mL64 family.</text>
</comment>
<evidence type="ECO:0000256" key="6">
    <source>
        <dbReference type="ARBA" id="ARBA00023128"/>
    </source>
</evidence>
<evidence type="ECO:0000256" key="2">
    <source>
        <dbReference type="ARBA" id="ARBA00004173"/>
    </source>
</evidence>
<evidence type="ECO:0000256" key="14">
    <source>
        <dbReference type="SAM" id="Coils"/>
    </source>
</evidence>
<dbReference type="InterPro" id="IPR018472">
    <property type="entry name" value="Ribosomal_mL64"/>
</dbReference>
<organism evidence="15 16">
    <name type="scientific">Branchiostoma belcheri</name>
    <name type="common">Amphioxus</name>
    <dbReference type="NCBI Taxonomy" id="7741"/>
    <lineage>
        <taxon>Eukaryota</taxon>
        <taxon>Metazoa</taxon>
        <taxon>Chordata</taxon>
        <taxon>Cephalochordata</taxon>
        <taxon>Leptocardii</taxon>
        <taxon>Amphioxiformes</taxon>
        <taxon>Branchiostomatidae</taxon>
        <taxon>Branchiostoma</taxon>
    </lineage>
</organism>
<dbReference type="GeneID" id="109486162"/>
<comment type="subcellular location">
    <subcellularLocation>
        <location evidence="2">Mitochondrion</location>
    </subcellularLocation>
    <subcellularLocation>
        <location evidence="1">Nucleus</location>
    </subcellularLocation>
</comment>
<sequence>MATSIAREFPRLAFLCHFRNVGPCLGSSTASEYCRTQYDSCMQVARYRAPPFPLDRSRYIPDKTDPKTPDFQKTLKFDRKLWGRHGEASGLDPSMCWPTKAELADLQEEERDWYLTLQEMQQNIAVKRAAQAEAKLAWEKRVAANMAKMPKLIEQVHEERRQKKEQLEEAKKRKERLIGQARERLGYNVHPTSPKFVAMVEEIEKEERKQKKKEKKAKQEAMKEAFRAAIAAAEAAKVQDGADINLDIPLKPHKTDQ</sequence>
<keyword evidence="4" id="KW-0689">Ribosomal protein</keyword>
<keyword evidence="7" id="KW-0539">Nucleus</keyword>
<dbReference type="GO" id="GO:1990904">
    <property type="term" value="C:ribonucleoprotein complex"/>
    <property type="evidence" value="ECO:0007669"/>
    <property type="project" value="UniProtKB-KW"/>
</dbReference>
<feature type="coiled-coil region" evidence="14">
    <location>
        <begin position="149"/>
        <end position="228"/>
    </location>
</feature>
<dbReference type="AlphaFoldDB" id="A0A6P5ATT6"/>
<dbReference type="Gene3D" id="6.10.280.120">
    <property type="entry name" value="Growth arrest and DNA-damage-inducible proteins-interacting protein 1"/>
    <property type="match status" value="1"/>
</dbReference>
<evidence type="ECO:0000256" key="7">
    <source>
        <dbReference type="ARBA" id="ARBA00023242"/>
    </source>
</evidence>
<evidence type="ECO:0000256" key="3">
    <source>
        <dbReference type="ARBA" id="ARBA00005421"/>
    </source>
</evidence>
<gene>
    <name evidence="16" type="primary">LOC109486162</name>
</gene>
<keyword evidence="9" id="KW-0131">Cell cycle</keyword>
<evidence type="ECO:0000313" key="16">
    <source>
        <dbReference type="RefSeq" id="XP_019645426.1"/>
    </source>
</evidence>
<dbReference type="GO" id="GO:0005634">
    <property type="term" value="C:nucleus"/>
    <property type="evidence" value="ECO:0007669"/>
    <property type="project" value="UniProtKB-SubCell"/>
</dbReference>
<evidence type="ECO:0000313" key="15">
    <source>
        <dbReference type="Proteomes" id="UP000515135"/>
    </source>
</evidence>
<evidence type="ECO:0000256" key="13">
    <source>
        <dbReference type="ARBA" id="ARBA00060144"/>
    </source>
</evidence>
<protein>
    <recommendedName>
        <fullName evidence="11">Large ribosomal subunit protein mL64</fullName>
    </recommendedName>
    <alternativeName>
        <fullName evidence="10">39S ribosomal protein L59, mitochondrial</fullName>
    </alternativeName>
    <alternativeName>
        <fullName evidence="12">Growth arrest and DNA damage-inducible proteins-interacting protein 1</fullName>
    </alternativeName>
</protein>
<dbReference type="KEGG" id="bbel:109486162"/>
<dbReference type="PANTHER" id="PTHR31761">
    <property type="entry name" value="GROWTH ARREST AND DNA DAMAGE-INDUCIBLE PROTEINS-INTERACTING PROTEIN 1 GADD45GIP1"/>
    <property type="match status" value="1"/>
</dbReference>
<evidence type="ECO:0000256" key="10">
    <source>
        <dbReference type="ARBA" id="ARBA00030700"/>
    </source>
</evidence>
<dbReference type="Pfam" id="PF10147">
    <property type="entry name" value="CR6_interact"/>
    <property type="match status" value="1"/>
</dbReference>
<dbReference type="GO" id="GO:0005840">
    <property type="term" value="C:ribosome"/>
    <property type="evidence" value="ECO:0007669"/>
    <property type="project" value="UniProtKB-KW"/>
</dbReference>
<name>A0A6P5ATT6_BRABE</name>
<keyword evidence="6" id="KW-0496">Mitochondrion</keyword>
<evidence type="ECO:0000256" key="1">
    <source>
        <dbReference type="ARBA" id="ARBA00004123"/>
    </source>
</evidence>
<keyword evidence="5 14" id="KW-0175">Coiled coil</keyword>
<evidence type="ECO:0000256" key="5">
    <source>
        <dbReference type="ARBA" id="ARBA00023054"/>
    </source>
</evidence>
<proteinExistence type="inferred from homology"/>
<keyword evidence="8" id="KW-0687">Ribonucleoprotein</keyword>
<dbReference type="PANTHER" id="PTHR31761:SF1">
    <property type="entry name" value="LARGE RIBOSOMAL SUBUNIT PROTEIN ML64"/>
    <property type="match status" value="1"/>
</dbReference>
<comment type="function">
    <text evidence="13">Acts as a negative regulator of G1 to S cell cycle phase progression by inhibiting cyclin-dependent kinases. Inhibitory effects are additive with GADD45 proteins but also occur in the absence of GADD45 proteins. Acts as a repressor of the orphan nuclear receptor NR4A1 by inhibiting AB domain-mediated transcriptional activity. May be involved in the hormone-mediated regulation of NR4A1 transcriptional activity. May play a role in mitochondrial protein synthesis.</text>
</comment>
<keyword evidence="15" id="KW-1185">Reference proteome</keyword>
<dbReference type="Proteomes" id="UP000515135">
    <property type="component" value="Unplaced"/>
</dbReference>
<reference evidence="16" key="1">
    <citation type="submission" date="2025-08" db="UniProtKB">
        <authorList>
            <consortium name="RefSeq"/>
        </authorList>
    </citation>
    <scope>IDENTIFICATION</scope>
    <source>
        <tissue evidence="16">Gonad</tissue>
    </source>
</reference>
<evidence type="ECO:0000256" key="11">
    <source>
        <dbReference type="ARBA" id="ARBA00035184"/>
    </source>
</evidence>
<dbReference type="RefSeq" id="XP_019645426.1">
    <property type="nucleotide sequence ID" value="XM_019789867.1"/>
</dbReference>
<evidence type="ECO:0000256" key="4">
    <source>
        <dbReference type="ARBA" id="ARBA00022980"/>
    </source>
</evidence>
<dbReference type="GO" id="GO:0005739">
    <property type="term" value="C:mitochondrion"/>
    <property type="evidence" value="ECO:0007669"/>
    <property type="project" value="UniProtKB-SubCell"/>
</dbReference>
<evidence type="ECO:0000256" key="9">
    <source>
        <dbReference type="ARBA" id="ARBA00023306"/>
    </source>
</evidence>
<evidence type="ECO:0000256" key="12">
    <source>
        <dbReference type="ARBA" id="ARBA00035485"/>
    </source>
</evidence>
<dbReference type="OrthoDB" id="6247992at2759"/>
<evidence type="ECO:0000256" key="8">
    <source>
        <dbReference type="ARBA" id="ARBA00023274"/>
    </source>
</evidence>
<accession>A0A6P5ATT6</accession>
<dbReference type="InterPro" id="IPR043035">
    <property type="entry name" value="Ribosomal_mL64_sf"/>
</dbReference>